<dbReference type="PANTHER" id="PTHR34478">
    <property type="entry name" value="PROTEIN LEMA"/>
    <property type="match status" value="1"/>
</dbReference>
<dbReference type="InterPro" id="IPR007156">
    <property type="entry name" value="MamQ_LemA"/>
</dbReference>
<evidence type="ECO:0000313" key="6">
    <source>
        <dbReference type="EMBL" id="ORI07178.1"/>
    </source>
</evidence>
<keyword evidence="3" id="KW-0812">Transmembrane</keyword>
<dbReference type="Gene3D" id="1.20.1440.20">
    <property type="entry name" value="LemA-like domain"/>
    <property type="match status" value="2"/>
</dbReference>
<name>A0A1X0U126_9BACT</name>
<comment type="subcellular location">
    <subcellularLocation>
        <location evidence="1">Membrane</location>
        <topology evidence="1">Single-pass membrane protein</topology>
    </subcellularLocation>
</comment>
<comment type="caution">
    <text evidence="6">The sequence shown here is derived from an EMBL/GenBank/DDBJ whole genome shotgun (WGS) entry which is preliminary data.</text>
</comment>
<dbReference type="RefSeq" id="WP_103624140.1">
    <property type="nucleotide sequence ID" value="NZ_CABPUD010000003.1"/>
</dbReference>
<protein>
    <recommendedName>
        <fullName evidence="8">LemA family protein</fullName>
    </recommendedName>
</protein>
<evidence type="ECO:0000256" key="2">
    <source>
        <dbReference type="ARBA" id="ARBA00008854"/>
    </source>
</evidence>
<evidence type="ECO:0008006" key="8">
    <source>
        <dbReference type="Google" id="ProtNLM"/>
    </source>
</evidence>
<dbReference type="InterPro" id="IPR023353">
    <property type="entry name" value="LemA-like_dom_sf"/>
</dbReference>
<dbReference type="Pfam" id="PF04011">
    <property type="entry name" value="LemA"/>
    <property type="match status" value="1"/>
</dbReference>
<dbReference type="GO" id="GO:0016020">
    <property type="term" value="C:membrane"/>
    <property type="evidence" value="ECO:0007669"/>
    <property type="project" value="UniProtKB-SubCell"/>
</dbReference>
<dbReference type="SUPFAM" id="SSF140478">
    <property type="entry name" value="LemA-like"/>
    <property type="match status" value="1"/>
</dbReference>
<proteinExistence type="inferred from homology"/>
<sequence length="201" mass="22746">MLITIIVVVIALAAYIIKIYNKLQSMMQNIRESFANIQATLKKRLDLSNQIIDIAKDYASSEQMIQLGVSGNGVAKVAALAQAFPELKANETYQMLMSQLEKIESELLNKRESYNAEVKSYNSYKNAFPQVLIASKLSFESVAYFDINDEDFSENLKIFKKDDSARIQEILSDSNKKITDIAMNAKKMINDKISNNPNQKE</sequence>
<dbReference type="EMBL" id="LVWL01000020">
    <property type="protein sequence ID" value="ORI07178.1"/>
    <property type="molecule type" value="Genomic_DNA"/>
</dbReference>
<comment type="similarity">
    <text evidence="2">Belongs to the LemA family.</text>
</comment>
<keyword evidence="5" id="KW-0472">Membrane</keyword>
<keyword evidence="4" id="KW-1133">Transmembrane helix</keyword>
<evidence type="ECO:0000256" key="3">
    <source>
        <dbReference type="ARBA" id="ARBA00022692"/>
    </source>
</evidence>
<organism evidence="6 7">
    <name type="scientific">Campylobacter concisus</name>
    <dbReference type="NCBI Taxonomy" id="199"/>
    <lineage>
        <taxon>Bacteria</taxon>
        <taxon>Pseudomonadati</taxon>
        <taxon>Campylobacterota</taxon>
        <taxon>Epsilonproteobacteria</taxon>
        <taxon>Campylobacterales</taxon>
        <taxon>Campylobacteraceae</taxon>
        <taxon>Campylobacter</taxon>
    </lineage>
</organism>
<evidence type="ECO:0000256" key="4">
    <source>
        <dbReference type="ARBA" id="ARBA00022989"/>
    </source>
</evidence>
<gene>
    <name evidence="6" type="ORF">A3835_06200</name>
</gene>
<dbReference type="AlphaFoldDB" id="A0A1X0U126"/>
<dbReference type="PANTHER" id="PTHR34478:SF2">
    <property type="entry name" value="MEMBRANE PROTEIN"/>
    <property type="match status" value="1"/>
</dbReference>
<evidence type="ECO:0000256" key="1">
    <source>
        <dbReference type="ARBA" id="ARBA00004167"/>
    </source>
</evidence>
<evidence type="ECO:0000256" key="5">
    <source>
        <dbReference type="ARBA" id="ARBA00023136"/>
    </source>
</evidence>
<evidence type="ECO:0000313" key="7">
    <source>
        <dbReference type="Proteomes" id="UP000192671"/>
    </source>
</evidence>
<dbReference type="Proteomes" id="UP000192671">
    <property type="component" value="Unassembled WGS sequence"/>
</dbReference>
<reference evidence="6 7" key="1">
    <citation type="journal article" date="2017" name="Gene Rep">
        <title>The ribosomal RNA operon (rrn) of Campylobacter concisus supports molecular typing to genomospecies level.</title>
        <authorList>
            <person name="Huq M."/>
            <person name="Van T.T.H."/>
            <person name="Gurtler V."/>
            <person name="Elshagmani E."/>
            <person name="Allemailem K.S."/>
            <person name="Smooker P.M."/>
            <person name="Istivan T.S."/>
        </authorList>
    </citation>
    <scope>NUCLEOTIDE SEQUENCE [LARGE SCALE GENOMIC DNA]</scope>
    <source>
        <strain evidence="6 7">RCH 26</strain>
    </source>
</reference>
<accession>A0A1X0U126</accession>